<dbReference type="AlphaFoldDB" id="A0A8T3UYB1"/>
<feature type="transmembrane region" description="Helical" evidence="6">
    <location>
        <begin position="34"/>
        <end position="53"/>
    </location>
</feature>
<accession>A0A8T3UYB1</accession>
<organism evidence="8 9">
    <name type="scientific">Candidatus Acidifodinimicrobium mancum</name>
    <dbReference type="NCBI Taxonomy" id="2898728"/>
    <lineage>
        <taxon>Archaea</taxon>
        <taxon>Candidatus Parvarchaeota</taxon>
        <taxon>Candidatus Acidifodinimicrobiaceae</taxon>
        <taxon>Candidatus Acidifodinimicrobium</taxon>
    </lineage>
</organism>
<feature type="transmembrane region" description="Helical" evidence="6">
    <location>
        <begin position="252"/>
        <end position="275"/>
    </location>
</feature>
<feature type="transmembrane region" description="Helical" evidence="6">
    <location>
        <begin position="6"/>
        <end position="27"/>
    </location>
</feature>
<feature type="transmembrane region" description="Helical" evidence="6">
    <location>
        <begin position="171"/>
        <end position="189"/>
    </location>
</feature>
<protein>
    <submittedName>
        <fullName evidence="8">Prepilin peptidase</fullName>
    </submittedName>
</protein>
<evidence type="ECO:0000313" key="8">
    <source>
        <dbReference type="EMBL" id="MBE5727804.1"/>
    </source>
</evidence>
<keyword evidence="2" id="KW-1003">Cell membrane</keyword>
<gene>
    <name evidence="8" type="ORF">IHE50_00075</name>
</gene>
<keyword evidence="3 6" id="KW-0812">Transmembrane</keyword>
<comment type="subcellular location">
    <subcellularLocation>
        <location evidence="1">Cell membrane</location>
        <topology evidence="1">Multi-pass membrane protein</topology>
    </subcellularLocation>
</comment>
<dbReference type="EMBL" id="JADFAQ010000002">
    <property type="protein sequence ID" value="MBE5727804.1"/>
    <property type="molecule type" value="Genomic_DNA"/>
</dbReference>
<dbReference type="InterPro" id="IPR000045">
    <property type="entry name" value="Prepilin_IV_endopep_pep"/>
</dbReference>
<evidence type="ECO:0000256" key="4">
    <source>
        <dbReference type="ARBA" id="ARBA00022989"/>
    </source>
</evidence>
<dbReference type="InterPro" id="IPR052218">
    <property type="entry name" value="Preflagellin_Peptidase"/>
</dbReference>
<dbReference type="Pfam" id="PF01478">
    <property type="entry name" value="Peptidase_A24"/>
    <property type="match status" value="1"/>
</dbReference>
<evidence type="ECO:0000256" key="5">
    <source>
        <dbReference type="ARBA" id="ARBA00023136"/>
    </source>
</evidence>
<evidence type="ECO:0000313" key="9">
    <source>
        <dbReference type="Proteomes" id="UP000763484"/>
    </source>
</evidence>
<reference evidence="8 9" key="1">
    <citation type="submission" date="2020-09" db="EMBL/GenBank/DDBJ databases">
        <title>Genomic characterization of a novel Parvarchaeota family in acid mine drainage sediments.</title>
        <authorList>
            <person name="Luo Z.-H."/>
        </authorList>
    </citation>
    <scope>NUCLEOTIDE SEQUENCE [LARGE SCALE GENOMIC DNA]</scope>
    <source>
        <strain evidence="8">TL1-5_bins.178</strain>
    </source>
</reference>
<evidence type="ECO:0000259" key="7">
    <source>
        <dbReference type="Pfam" id="PF01478"/>
    </source>
</evidence>
<evidence type="ECO:0000256" key="1">
    <source>
        <dbReference type="ARBA" id="ARBA00004651"/>
    </source>
</evidence>
<dbReference type="GO" id="GO:0005886">
    <property type="term" value="C:plasma membrane"/>
    <property type="evidence" value="ECO:0007669"/>
    <property type="project" value="UniProtKB-SubCell"/>
</dbReference>
<dbReference type="PANTHER" id="PTHR36506:SF1">
    <property type="entry name" value="PREFLAGELLIN PEPTIDASE"/>
    <property type="match status" value="1"/>
</dbReference>
<keyword evidence="5 6" id="KW-0472">Membrane</keyword>
<dbReference type="Proteomes" id="UP000763484">
    <property type="component" value="Unassembled WGS sequence"/>
</dbReference>
<evidence type="ECO:0000256" key="2">
    <source>
        <dbReference type="ARBA" id="ARBA00022475"/>
    </source>
</evidence>
<name>A0A8T3UYB1_9ARCH</name>
<feature type="transmembrane region" description="Helical" evidence="6">
    <location>
        <begin position="113"/>
        <end position="133"/>
    </location>
</feature>
<evidence type="ECO:0000256" key="6">
    <source>
        <dbReference type="SAM" id="Phobius"/>
    </source>
</evidence>
<dbReference type="GO" id="GO:0004190">
    <property type="term" value="F:aspartic-type endopeptidase activity"/>
    <property type="evidence" value="ECO:0007669"/>
    <property type="project" value="InterPro"/>
</dbReference>
<keyword evidence="4 6" id="KW-1133">Transmembrane helix</keyword>
<feature type="domain" description="Prepilin type IV endopeptidase peptidase" evidence="7">
    <location>
        <begin position="13"/>
        <end position="124"/>
    </location>
</feature>
<comment type="caution">
    <text evidence="8">The sequence shown here is derived from an EMBL/GenBank/DDBJ whole genome shotgun (WGS) entry which is preliminary data.</text>
</comment>
<feature type="transmembrane region" description="Helical" evidence="6">
    <location>
        <begin position="59"/>
        <end position="78"/>
    </location>
</feature>
<sequence>MIYSPLLIVIYGFIIFILSLASAFDIKSREVPDFISYVFLVGAILLILILAIYEDSLQVLEFIPLSFALLFGFAYLMYRLGQWGGGDAKLMLGFSFLFTNISLNSSLSFVNLFINMLLFGGFYGLFAILALGVIKHKEMKQRMKIYDYVLLVAGAIAIILVYFLIVYPLNILISLMVLLLVVIRYIYIVSMELMYRDISVSKLTEGDWLADDVIKDGKIVIRRTNIGLTAEDINKLKSEEVKQVRVKIGLPFIPGILLGAIVTIFFLNPVLSLFAL</sequence>
<feature type="transmembrane region" description="Helical" evidence="6">
    <location>
        <begin position="145"/>
        <end position="165"/>
    </location>
</feature>
<proteinExistence type="predicted"/>
<evidence type="ECO:0000256" key="3">
    <source>
        <dbReference type="ARBA" id="ARBA00022692"/>
    </source>
</evidence>
<dbReference type="Gene3D" id="1.20.120.1220">
    <property type="match status" value="1"/>
</dbReference>
<dbReference type="PANTHER" id="PTHR36506">
    <property type="entry name" value="PREFLAGELLIN PEPTIDASE"/>
    <property type="match status" value="1"/>
</dbReference>